<evidence type="ECO:0000313" key="3">
    <source>
        <dbReference type="Proteomes" id="UP000272428"/>
    </source>
</evidence>
<name>A0A495SMC7_9FLAO</name>
<accession>A0A495SMC7</accession>
<dbReference type="AlphaFoldDB" id="A0A495SMC7"/>
<organism evidence="2 3">
    <name type="scientific">Chryseobacterium defluvii</name>
    <dbReference type="NCBI Taxonomy" id="160396"/>
    <lineage>
        <taxon>Bacteria</taxon>
        <taxon>Pseudomonadati</taxon>
        <taxon>Bacteroidota</taxon>
        <taxon>Flavobacteriia</taxon>
        <taxon>Flavobacteriales</taxon>
        <taxon>Weeksellaceae</taxon>
        <taxon>Chryseobacterium group</taxon>
        <taxon>Chryseobacterium</taxon>
    </lineage>
</organism>
<gene>
    <name evidence="2" type="ORF">BCF58_0651</name>
</gene>
<proteinExistence type="predicted"/>
<reference evidence="2 3" key="1">
    <citation type="submission" date="2018-10" db="EMBL/GenBank/DDBJ databases">
        <title>Genomic Encyclopedia of Archaeal and Bacterial Type Strains, Phase II (KMG-II): from individual species to whole genera.</title>
        <authorList>
            <person name="Goeker M."/>
        </authorList>
    </citation>
    <scope>NUCLEOTIDE SEQUENCE [LARGE SCALE GENOMIC DNA]</scope>
    <source>
        <strain evidence="2 3">DSM 14219</strain>
    </source>
</reference>
<sequence length="217" mass="24641">MNIQLKTLLAKKINLFFAAGILSMTTFHAQSFTVEQKAKFDKKQTMQMVTGGKSTIKGQAFARDNESGIKGIAVLNMNKKQYAARGTTVVLIPYTAYYKEWIEVSKKYGKQGKVVELPKEARECIRITQVTNDEGQFEFTNLMPGQYLLYSQFGYEHTQHASEVVGRRDHYINNSYQGSSDILNYFTYNVNASAYVDKVVTIKKDGDVEQVKLKKTL</sequence>
<evidence type="ECO:0000256" key="1">
    <source>
        <dbReference type="SAM" id="SignalP"/>
    </source>
</evidence>
<keyword evidence="3" id="KW-1185">Reference proteome</keyword>
<dbReference type="Proteomes" id="UP000272428">
    <property type="component" value="Unassembled WGS sequence"/>
</dbReference>
<dbReference type="SUPFAM" id="SSF117074">
    <property type="entry name" value="Hypothetical protein PA1324"/>
    <property type="match status" value="1"/>
</dbReference>
<protein>
    <recommendedName>
        <fullName evidence="4">Carboxypeptidase family protein</fullName>
    </recommendedName>
</protein>
<feature type="signal peptide" evidence="1">
    <location>
        <begin position="1"/>
        <end position="29"/>
    </location>
</feature>
<dbReference type="EMBL" id="RBXB01000001">
    <property type="protein sequence ID" value="RKT01431.1"/>
    <property type="molecule type" value="Genomic_DNA"/>
</dbReference>
<evidence type="ECO:0008006" key="4">
    <source>
        <dbReference type="Google" id="ProtNLM"/>
    </source>
</evidence>
<evidence type="ECO:0000313" key="2">
    <source>
        <dbReference type="EMBL" id="RKT01431.1"/>
    </source>
</evidence>
<keyword evidence="1" id="KW-0732">Signal</keyword>
<feature type="chain" id="PRO_5019718351" description="Carboxypeptidase family protein" evidence="1">
    <location>
        <begin position="30"/>
        <end position="217"/>
    </location>
</feature>
<comment type="caution">
    <text evidence="2">The sequence shown here is derived from an EMBL/GenBank/DDBJ whole genome shotgun (WGS) entry which is preliminary data.</text>
</comment>